<feature type="region of interest" description="Disordered" evidence="1">
    <location>
        <begin position="91"/>
        <end position="121"/>
    </location>
</feature>
<dbReference type="Pfam" id="PF18029">
    <property type="entry name" value="Glyoxalase_6"/>
    <property type="match status" value="1"/>
</dbReference>
<dbReference type="InterPro" id="IPR029068">
    <property type="entry name" value="Glyas_Bleomycin-R_OHBP_Dase"/>
</dbReference>
<accession>A0ABP9QGY2</accession>
<protein>
    <recommendedName>
        <fullName evidence="2">Glyoxalase-like domain-containing protein</fullName>
    </recommendedName>
</protein>
<sequence length="121" mass="13226">MSSFIFSVTFDCSDPERMAAFWSQVTGYRRLPLNSDDLDDDAVALEAPDHRGVRRMPFFKVPQPKTVTNSALVERGADRTAAEHPVALVRRGGVGTGSVRRRRTRLAVPRGSGQPASDLAA</sequence>
<gene>
    <name evidence="3" type="ORF">GCM10023321_46400</name>
</gene>
<evidence type="ECO:0000256" key="1">
    <source>
        <dbReference type="SAM" id="MobiDB-lite"/>
    </source>
</evidence>
<dbReference type="SUPFAM" id="SSF54593">
    <property type="entry name" value="Glyoxalase/Bleomycin resistance protein/Dihydroxybiphenyl dioxygenase"/>
    <property type="match status" value="1"/>
</dbReference>
<reference evidence="4" key="1">
    <citation type="journal article" date="2019" name="Int. J. Syst. Evol. Microbiol.">
        <title>The Global Catalogue of Microorganisms (GCM) 10K type strain sequencing project: providing services to taxonomists for standard genome sequencing and annotation.</title>
        <authorList>
            <consortium name="The Broad Institute Genomics Platform"/>
            <consortium name="The Broad Institute Genome Sequencing Center for Infectious Disease"/>
            <person name="Wu L."/>
            <person name="Ma J."/>
        </authorList>
    </citation>
    <scope>NUCLEOTIDE SEQUENCE [LARGE SCALE GENOMIC DNA]</scope>
    <source>
        <strain evidence="4">JCM 18303</strain>
    </source>
</reference>
<evidence type="ECO:0000259" key="2">
    <source>
        <dbReference type="Pfam" id="PF18029"/>
    </source>
</evidence>
<evidence type="ECO:0000313" key="3">
    <source>
        <dbReference type="EMBL" id="GAA5161724.1"/>
    </source>
</evidence>
<keyword evidence="4" id="KW-1185">Reference proteome</keyword>
<feature type="domain" description="Glyoxalase-like" evidence="2">
    <location>
        <begin position="7"/>
        <end position="77"/>
    </location>
</feature>
<dbReference type="EMBL" id="BAABJP010000024">
    <property type="protein sequence ID" value="GAA5161724.1"/>
    <property type="molecule type" value="Genomic_DNA"/>
</dbReference>
<name>A0ABP9QGY2_9PSEU</name>
<organism evidence="3 4">
    <name type="scientific">Pseudonocardia eucalypti</name>
    <dbReference type="NCBI Taxonomy" id="648755"/>
    <lineage>
        <taxon>Bacteria</taxon>
        <taxon>Bacillati</taxon>
        <taxon>Actinomycetota</taxon>
        <taxon>Actinomycetes</taxon>
        <taxon>Pseudonocardiales</taxon>
        <taxon>Pseudonocardiaceae</taxon>
        <taxon>Pseudonocardia</taxon>
    </lineage>
</organism>
<evidence type="ECO:0000313" key="4">
    <source>
        <dbReference type="Proteomes" id="UP001428817"/>
    </source>
</evidence>
<dbReference type="Proteomes" id="UP001428817">
    <property type="component" value="Unassembled WGS sequence"/>
</dbReference>
<proteinExistence type="predicted"/>
<dbReference type="PANTHER" id="PTHR35908">
    <property type="entry name" value="HYPOTHETICAL FUSION PROTEIN"/>
    <property type="match status" value="1"/>
</dbReference>
<dbReference type="Gene3D" id="3.10.180.10">
    <property type="entry name" value="2,3-Dihydroxybiphenyl 1,2-Dioxygenase, domain 1"/>
    <property type="match status" value="1"/>
</dbReference>
<dbReference type="InterPro" id="IPR041581">
    <property type="entry name" value="Glyoxalase_6"/>
</dbReference>
<comment type="caution">
    <text evidence="3">The sequence shown here is derived from an EMBL/GenBank/DDBJ whole genome shotgun (WGS) entry which is preliminary data.</text>
</comment>
<dbReference type="PANTHER" id="PTHR35908:SF1">
    <property type="entry name" value="CONSERVED PROTEIN"/>
    <property type="match status" value="1"/>
</dbReference>